<keyword evidence="2" id="KW-1185">Reference proteome</keyword>
<comment type="caution">
    <text evidence="1">The sequence shown here is derived from an EMBL/GenBank/DDBJ whole genome shotgun (WGS) entry which is preliminary data.</text>
</comment>
<sequence>MDKLINDLGSLPVGEIKVVPVGAPGKTGTVRPRICACQCQSSATPKR</sequence>
<gene>
    <name evidence="1" type="ORF">GCM10010446_05240</name>
</gene>
<protein>
    <submittedName>
        <fullName evidence="1">Uncharacterized protein</fullName>
    </submittedName>
</protein>
<evidence type="ECO:0000313" key="2">
    <source>
        <dbReference type="Proteomes" id="UP001500403"/>
    </source>
</evidence>
<dbReference type="EMBL" id="BAAAUD010000008">
    <property type="protein sequence ID" value="GAA2924011.1"/>
    <property type="molecule type" value="Genomic_DNA"/>
</dbReference>
<name>A0ABN3WQ71_9ACTN</name>
<reference evidence="1 2" key="1">
    <citation type="journal article" date="2019" name="Int. J. Syst. Evol. Microbiol.">
        <title>The Global Catalogue of Microorganisms (GCM) 10K type strain sequencing project: providing services to taxonomists for standard genome sequencing and annotation.</title>
        <authorList>
            <consortium name="The Broad Institute Genomics Platform"/>
            <consortium name="The Broad Institute Genome Sequencing Center for Infectious Disease"/>
            <person name="Wu L."/>
            <person name="Ma J."/>
        </authorList>
    </citation>
    <scope>NUCLEOTIDE SEQUENCE [LARGE SCALE GENOMIC DNA]</scope>
    <source>
        <strain evidence="1 2">JCM 9088</strain>
    </source>
</reference>
<organism evidence="1 2">
    <name type="scientific">Streptomyces enissocaesilis</name>
    <dbReference type="NCBI Taxonomy" id="332589"/>
    <lineage>
        <taxon>Bacteria</taxon>
        <taxon>Bacillati</taxon>
        <taxon>Actinomycetota</taxon>
        <taxon>Actinomycetes</taxon>
        <taxon>Kitasatosporales</taxon>
        <taxon>Streptomycetaceae</taxon>
        <taxon>Streptomyces</taxon>
        <taxon>Streptomyces rochei group</taxon>
    </lineage>
</organism>
<dbReference type="Proteomes" id="UP001500403">
    <property type="component" value="Unassembled WGS sequence"/>
</dbReference>
<dbReference type="RefSeq" id="WP_344489905.1">
    <property type="nucleotide sequence ID" value="NZ_BAAAUD010000008.1"/>
</dbReference>
<proteinExistence type="predicted"/>
<accession>A0ABN3WQ71</accession>
<evidence type="ECO:0000313" key="1">
    <source>
        <dbReference type="EMBL" id="GAA2924011.1"/>
    </source>
</evidence>